<reference evidence="4" key="2">
    <citation type="submission" date="2025-09" db="UniProtKB">
        <authorList>
            <consortium name="Ensembl"/>
        </authorList>
    </citation>
    <scope>IDENTIFICATION</scope>
</reference>
<keyword evidence="5" id="KW-1185">Reference proteome</keyword>
<feature type="domain" description="VWFD" evidence="3">
    <location>
        <begin position="223"/>
        <end position="382"/>
    </location>
</feature>
<evidence type="ECO:0000256" key="2">
    <source>
        <dbReference type="ARBA" id="ARBA00023180"/>
    </source>
</evidence>
<organism evidence="4 5">
    <name type="scientific">Serinus canaria</name>
    <name type="common">Island canary</name>
    <name type="synonym">Fringilla canaria</name>
    <dbReference type="NCBI Taxonomy" id="9135"/>
    <lineage>
        <taxon>Eukaryota</taxon>
        <taxon>Metazoa</taxon>
        <taxon>Chordata</taxon>
        <taxon>Craniata</taxon>
        <taxon>Vertebrata</taxon>
        <taxon>Euteleostomi</taxon>
        <taxon>Archelosauria</taxon>
        <taxon>Archosauria</taxon>
        <taxon>Dinosauria</taxon>
        <taxon>Saurischia</taxon>
        <taxon>Theropoda</taxon>
        <taxon>Coelurosauria</taxon>
        <taxon>Aves</taxon>
        <taxon>Neognathae</taxon>
        <taxon>Neoaves</taxon>
        <taxon>Telluraves</taxon>
        <taxon>Australaves</taxon>
        <taxon>Passeriformes</taxon>
        <taxon>Passeroidea</taxon>
        <taxon>Fringillidae</taxon>
        <taxon>Carduelinae</taxon>
        <taxon>Serinus</taxon>
    </lineage>
</organism>
<reference evidence="4" key="1">
    <citation type="submission" date="2025-08" db="UniProtKB">
        <authorList>
            <consortium name="Ensembl"/>
        </authorList>
    </citation>
    <scope>IDENTIFICATION</scope>
</reference>
<accession>A0A8C9KS42</accession>
<evidence type="ECO:0000313" key="4">
    <source>
        <dbReference type="Ensembl" id="ENSSCAP00000001231.1"/>
    </source>
</evidence>
<dbReference type="SMART" id="SM00832">
    <property type="entry name" value="C8"/>
    <property type="match status" value="2"/>
</dbReference>
<dbReference type="PANTHER" id="PTHR11339:SF374">
    <property type="entry name" value="ZONADHESIN"/>
    <property type="match status" value="1"/>
</dbReference>
<evidence type="ECO:0000313" key="5">
    <source>
        <dbReference type="Proteomes" id="UP000694409"/>
    </source>
</evidence>
<dbReference type="GO" id="GO:0031012">
    <property type="term" value="C:extracellular matrix"/>
    <property type="evidence" value="ECO:0007669"/>
    <property type="project" value="TreeGrafter"/>
</dbReference>
<dbReference type="InterPro" id="IPR014853">
    <property type="entry name" value="VWF/SSPO/ZAN-like_Cys-rich_dom"/>
</dbReference>
<dbReference type="Ensembl" id="ENSSCAT00000001411.1">
    <property type="protein sequence ID" value="ENSSCAP00000001231.1"/>
    <property type="gene ID" value="ENSSCAG00000001028.1"/>
</dbReference>
<dbReference type="AlphaFoldDB" id="A0A8C9KS42"/>
<sequence>MAARSPCNVLLHPWAQASAYLSLRPHRLPPPCPARSGHGGVYSLSSGTPRGSSPGRSQLLTPGPFRACHDIVKPHDFYRNCLSDLCLSNGARSILCQVLETYVATCQKHGAMVHDWRTPSGFSSLCSLTFPATCDQPCVETYACNTGHVLSGGQCVPVSHCGCTCDGCYYHPGEEFWGDDTCRSRCRCDMELGMVVCEDSGCKLGEVCTVVKGVRRCMANRHSICVATGDPHYITFDGHCCDFMGTCVYLLAELCSTDPTLIPFAVTVENNHCGSHLVSFTKVVTHHGGVFRWVSKSFQGMVGFQDPCMVFRWVSKSLGWNLGGLQSHCMVSFYVCVIIPNTYTGAVCGLCGNANGDSHDDFVTCDIHHADNETHLESQRCPWMLSWVQQGLPGIIDPSPYLDDCLFDSCLYEGHQDTVCQAIAAYVAVCQSQGAALRPWRTAAFCSMGGPGGLGRVQRCFRGERGTQGLGYMFWAVRGGIWGVWQGGEEWELSVGALTVPWQV</sequence>
<dbReference type="GeneTree" id="ENSGT00950000183155"/>
<dbReference type="SMART" id="SM00216">
    <property type="entry name" value="VWD"/>
    <property type="match status" value="1"/>
</dbReference>
<dbReference type="InterPro" id="IPR050780">
    <property type="entry name" value="Mucin_vWF_Thrombospondin_sf"/>
</dbReference>
<name>A0A8C9KS42_SERCA</name>
<dbReference type="PANTHER" id="PTHR11339">
    <property type="entry name" value="EXTRACELLULAR MATRIX GLYCOPROTEIN RELATED"/>
    <property type="match status" value="1"/>
</dbReference>
<evidence type="ECO:0000256" key="1">
    <source>
        <dbReference type="ARBA" id="ARBA00023157"/>
    </source>
</evidence>
<dbReference type="GO" id="GO:0005615">
    <property type="term" value="C:extracellular space"/>
    <property type="evidence" value="ECO:0007669"/>
    <property type="project" value="TreeGrafter"/>
</dbReference>
<dbReference type="Proteomes" id="UP000694409">
    <property type="component" value="Unassembled WGS sequence"/>
</dbReference>
<evidence type="ECO:0000259" key="3">
    <source>
        <dbReference type="PROSITE" id="PS51233"/>
    </source>
</evidence>
<dbReference type="InterPro" id="IPR001846">
    <property type="entry name" value="VWF_type-D"/>
</dbReference>
<protein>
    <recommendedName>
        <fullName evidence="3">VWFD domain-containing protein</fullName>
    </recommendedName>
</protein>
<dbReference type="Pfam" id="PF08742">
    <property type="entry name" value="C8"/>
    <property type="match status" value="2"/>
</dbReference>
<proteinExistence type="predicted"/>
<dbReference type="CDD" id="cd19941">
    <property type="entry name" value="TIL"/>
    <property type="match status" value="1"/>
</dbReference>
<keyword evidence="1" id="KW-1015">Disulfide bond</keyword>
<keyword evidence="2" id="KW-0325">Glycoprotein</keyword>
<dbReference type="OMA" id="FANCAQM"/>
<dbReference type="Pfam" id="PF00094">
    <property type="entry name" value="VWD"/>
    <property type="match status" value="2"/>
</dbReference>
<dbReference type="PROSITE" id="PS51233">
    <property type="entry name" value="VWFD"/>
    <property type="match status" value="1"/>
</dbReference>